<organism evidence="1">
    <name type="scientific">Streptantibioticus silvisoli</name>
    <dbReference type="NCBI Taxonomy" id="2705255"/>
    <lineage>
        <taxon>Bacteria</taxon>
        <taxon>Bacillati</taxon>
        <taxon>Actinomycetota</taxon>
        <taxon>Actinomycetes</taxon>
        <taxon>Kitasatosporales</taxon>
        <taxon>Streptomycetaceae</taxon>
        <taxon>Streptantibioticus</taxon>
    </lineage>
</organism>
<dbReference type="EMBL" id="JABXJJ020000027">
    <property type="protein sequence ID" value="MDI5971911.1"/>
    <property type="molecule type" value="Genomic_DNA"/>
</dbReference>
<reference evidence="1" key="1">
    <citation type="submission" date="2023-05" db="EMBL/GenBank/DDBJ databases">
        <title>Streptantibioticus silvisoli sp. nov., acidotolerant actinomycetes 1 from pine litter.</title>
        <authorList>
            <person name="Swiecimska M."/>
            <person name="Golinska P."/>
            <person name="Sangal V."/>
            <person name="Wachnowicz B."/>
            <person name="Goodfellow M."/>
        </authorList>
    </citation>
    <scope>NUCLEOTIDE SEQUENCE</scope>
    <source>
        <strain evidence="1">SL13</strain>
    </source>
</reference>
<protein>
    <submittedName>
        <fullName evidence="1">Uncharacterized protein</fullName>
    </submittedName>
</protein>
<gene>
    <name evidence="1" type="ORF">POF50_021675</name>
</gene>
<dbReference type="AlphaFoldDB" id="A0AA90H657"/>
<evidence type="ECO:0000313" key="1">
    <source>
        <dbReference type="EMBL" id="MDI5971911.1"/>
    </source>
</evidence>
<name>A0AA90H657_9ACTN</name>
<comment type="caution">
    <text evidence="1">The sequence shown here is derived from an EMBL/GenBank/DDBJ whole genome shotgun (WGS) entry which is preliminary data.</text>
</comment>
<proteinExistence type="predicted"/>
<sequence length="71" mass="7374">MLLTQYRIVRRTPPGVVVIDVSAGPDTEAHEWAERLTALGFETVGRPMPAVAGDASGSRVLNAVVAGTTAA</sequence>
<dbReference type="RefSeq" id="WP_271315897.1">
    <property type="nucleotide sequence ID" value="NZ_JABXJJ020000027.1"/>
</dbReference>
<accession>A0AA90H657</accession>